<sequence>MTLKEEGAVPFGLLHRYNGRLARKLMVTGQAGVLVACNPYAILFRMQNAKKPATPVGKIEEFIGMLNRSETIYPQTGKFDSLG</sequence>
<protein>
    <submittedName>
        <fullName evidence="1">Uncharacterized protein</fullName>
    </submittedName>
</protein>
<evidence type="ECO:0000313" key="1">
    <source>
        <dbReference type="EMBL" id="MEM5420474.1"/>
    </source>
</evidence>
<dbReference type="RefSeq" id="WP_342946658.1">
    <property type="nucleotide sequence ID" value="NZ_JAYMRV010000002.1"/>
</dbReference>
<evidence type="ECO:0000313" key="2">
    <source>
        <dbReference type="Proteomes" id="UP001489897"/>
    </source>
</evidence>
<comment type="caution">
    <text evidence="1">The sequence shown here is derived from an EMBL/GenBank/DDBJ whole genome shotgun (WGS) entry which is preliminary data.</text>
</comment>
<proteinExistence type="predicted"/>
<dbReference type="EMBL" id="JAYMRV010000002">
    <property type="protein sequence ID" value="MEM5420474.1"/>
    <property type="molecule type" value="Genomic_DNA"/>
</dbReference>
<accession>A0ABU9RL70</accession>
<gene>
    <name evidence="1" type="ORF">VSR73_05265</name>
</gene>
<organism evidence="1 2">
    <name type="scientific">Paraburkholderia ferrariae</name>
    <dbReference type="NCBI Taxonomy" id="386056"/>
    <lineage>
        <taxon>Bacteria</taxon>
        <taxon>Pseudomonadati</taxon>
        <taxon>Pseudomonadota</taxon>
        <taxon>Betaproteobacteria</taxon>
        <taxon>Burkholderiales</taxon>
        <taxon>Burkholderiaceae</taxon>
        <taxon>Paraburkholderia</taxon>
    </lineage>
</organism>
<keyword evidence="2" id="KW-1185">Reference proteome</keyword>
<dbReference type="Proteomes" id="UP001489897">
    <property type="component" value="Unassembled WGS sequence"/>
</dbReference>
<reference evidence="1 2" key="1">
    <citation type="submission" date="2024-01" db="EMBL/GenBank/DDBJ databases">
        <title>The diversity of rhizobia nodulating Mimosa spp. in eleven states of Brazil covering several biomes is determined by host plant, location, and edaphic factors.</title>
        <authorList>
            <person name="Rouws L."/>
            <person name="Barauna A."/>
            <person name="Beukes C."/>
            <person name="De Faria S.M."/>
            <person name="Gross E."/>
            <person name="Dos Reis Junior F.B."/>
            <person name="Simon M."/>
            <person name="Maluk M."/>
            <person name="Odee D.W."/>
            <person name="Kenicer G."/>
            <person name="Young J.P.W."/>
            <person name="Reis V.M."/>
            <person name="Zilli J."/>
            <person name="James E.K."/>
        </authorList>
    </citation>
    <scope>NUCLEOTIDE SEQUENCE [LARGE SCALE GENOMIC DNA]</scope>
    <source>
        <strain evidence="1 2">JPY167</strain>
    </source>
</reference>
<name>A0ABU9RL70_9BURK</name>